<organism evidence="1 2">
    <name type="scientific">Daedalea quercina L-15889</name>
    <dbReference type="NCBI Taxonomy" id="1314783"/>
    <lineage>
        <taxon>Eukaryota</taxon>
        <taxon>Fungi</taxon>
        <taxon>Dikarya</taxon>
        <taxon>Basidiomycota</taxon>
        <taxon>Agaricomycotina</taxon>
        <taxon>Agaricomycetes</taxon>
        <taxon>Polyporales</taxon>
        <taxon>Fomitopsis</taxon>
    </lineage>
</organism>
<dbReference type="GO" id="GO:0008240">
    <property type="term" value="F:tripeptidyl-peptidase activity"/>
    <property type="evidence" value="ECO:0007669"/>
    <property type="project" value="TreeGrafter"/>
</dbReference>
<dbReference type="PANTHER" id="PTHR14218:SF15">
    <property type="entry name" value="TRIPEPTIDYL-PEPTIDASE 1"/>
    <property type="match status" value="1"/>
</dbReference>
<keyword evidence="2" id="KW-1185">Reference proteome</keyword>
<name>A0A165SC02_9APHY</name>
<proteinExistence type="predicted"/>
<dbReference type="PANTHER" id="PTHR14218">
    <property type="entry name" value="PROTEASE S8 TRIPEPTIDYL PEPTIDASE I CLN2"/>
    <property type="match status" value="1"/>
</dbReference>
<feature type="non-terminal residue" evidence="1">
    <location>
        <position position="1"/>
    </location>
</feature>
<dbReference type="InterPro" id="IPR036852">
    <property type="entry name" value="Peptidase_S8/S53_dom_sf"/>
</dbReference>
<dbReference type="EMBL" id="KV429044">
    <property type="protein sequence ID" value="KZT71784.1"/>
    <property type="molecule type" value="Genomic_DNA"/>
</dbReference>
<protein>
    <submittedName>
        <fullName evidence="1">Uncharacterized protein</fullName>
    </submittedName>
</protein>
<dbReference type="SUPFAM" id="SSF52743">
    <property type="entry name" value="Subtilisin-like"/>
    <property type="match status" value="1"/>
</dbReference>
<dbReference type="InterPro" id="IPR050819">
    <property type="entry name" value="Tripeptidyl-peptidase_I"/>
</dbReference>
<dbReference type="AlphaFoldDB" id="A0A165SC02"/>
<evidence type="ECO:0000313" key="1">
    <source>
        <dbReference type="EMBL" id="KZT71784.1"/>
    </source>
</evidence>
<dbReference type="Gene3D" id="3.40.50.200">
    <property type="entry name" value="Peptidase S8/S53 domain"/>
    <property type="match status" value="1"/>
</dbReference>
<gene>
    <name evidence="1" type="ORF">DAEQUDRAFT_665441</name>
</gene>
<sequence length="99" mass="10201">YPDISPDGLDFNVVVNGEIVGASGTRYLTPTFASIIALHIDQLLAAGKSTLSWLSSWPYSTVASALNGVMEGNKIACSTSTAGLNAAAGWDPVSSALTR</sequence>
<reference evidence="1 2" key="1">
    <citation type="journal article" date="2016" name="Mol. Biol. Evol.">
        <title>Comparative Genomics of Early-Diverging Mushroom-Forming Fungi Provides Insights into the Origins of Lignocellulose Decay Capabilities.</title>
        <authorList>
            <person name="Nagy L.G."/>
            <person name="Riley R."/>
            <person name="Tritt A."/>
            <person name="Adam C."/>
            <person name="Daum C."/>
            <person name="Floudas D."/>
            <person name="Sun H."/>
            <person name="Yadav J.S."/>
            <person name="Pangilinan J."/>
            <person name="Larsson K.H."/>
            <person name="Matsuura K."/>
            <person name="Barry K."/>
            <person name="Labutti K."/>
            <person name="Kuo R."/>
            <person name="Ohm R.A."/>
            <person name="Bhattacharya S.S."/>
            <person name="Shirouzu T."/>
            <person name="Yoshinaga Y."/>
            <person name="Martin F.M."/>
            <person name="Grigoriev I.V."/>
            <person name="Hibbett D.S."/>
        </authorList>
    </citation>
    <scope>NUCLEOTIDE SEQUENCE [LARGE SCALE GENOMIC DNA]</scope>
    <source>
        <strain evidence="1 2">L-15889</strain>
    </source>
</reference>
<accession>A0A165SC02</accession>
<dbReference type="OrthoDB" id="409122at2759"/>
<dbReference type="GO" id="GO:0006508">
    <property type="term" value="P:proteolysis"/>
    <property type="evidence" value="ECO:0007669"/>
    <property type="project" value="InterPro"/>
</dbReference>
<dbReference type="GO" id="GO:0004252">
    <property type="term" value="F:serine-type endopeptidase activity"/>
    <property type="evidence" value="ECO:0007669"/>
    <property type="project" value="InterPro"/>
</dbReference>
<evidence type="ECO:0000313" key="2">
    <source>
        <dbReference type="Proteomes" id="UP000076727"/>
    </source>
</evidence>
<dbReference type="Proteomes" id="UP000076727">
    <property type="component" value="Unassembled WGS sequence"/>
</dbReference>